<keyword evidence="2" id="KW-0472">Membrane</keyword>
<keyword evidence="4" id="KW-1185">Reference proteome</keyword>
<accession>A0A0L7RH56</accession>
<dbReference type="EMBL" id="KQ414592">
    <property type="protein sequence ID" value="KOC70195.1"/>
    <property type="molecule type" value="Genomic_DNA"/>
</dbReference>
<feature type="coiled-coil region" evidence="1">
    <location>
        <begin position="95"/>
        <end position="122"/>
    </location>
</feature>
<reference evidence="3 4" key="1">
    <citation type="submission" date="2015-07" db="EMBL/GenBank/DDBJ databases">
        <title>The genome of Habropoda laboriosa.</title>
        <authorList>
            <person name="Pan H."/>
            <person name="Kapheim K."/>
        </authorList>
    </citation>
    <scope>NUCLEOTIDE SEQUENCE [LARGE SCALE GENOMIC DNA]</scope>
    <source>
        <strain evidence="3">0110345459</strain>
    </source>
</reference>
<dbReference type="AlphaFoldDB" id="A0A0L7RH56"/>
<feature type="transmembrane region" description="Helical" evidence="2">
    <location>
        <begin position="131"/>
        <end position="148"/>
    </location>
</feature>
<name>A0A0L7RH56_9HYME</name>
<evidence type="ECO:0000313" key="4">
    <source>
        <dbReference type="Proteomes" id="UP000053825"/>
    </source>
</evidence>
<gene>
    <name evidence="3" type="ORF">WH47_08541</name>
</gene>
<protein>
    <submittedName>
        <fullName evidence="3">Uncharacterized protein</fullName>
    </submittedName>
</protein>
<keyword evidence="1" id="KW-0175">Coiled coil</keyword>
<evidence type="ECO:0000256" key="1">
    <source>
        <dbReference type="SAM" id="Coils"/>
    </source>
</evidence>
<dbReference type="OrthoDB" id="10041611at2759"/>
<evidence type="ECO:0000256" key="2">
    <source>
        <dbReference type="SAM" id="Phobius"/>
    </source>
</evidence>
<dbReference type="Proteomes" id="UP000053825">
    <property type="component" value="Unassembled WGS sequence"/>
</dbReference>
<dbReference type="STRING" id="597456.A0A0L7RH56"/>
<keyword evidence="2" id="KW-1133">Transmembrane helix</keyword>
<organism evidence="3 4">
    <name type="scientific">Habropoda laboriosa</name>
    <dbReference type="NCBI Taxonomy" id="597456"/>
    <lineage>
        <taxon>Eukaryota</taxon>
        <taxon>Metazoa</taxon>
        <taxon>Ecdysozoa</taxon>
        <taxon>Arthropoda</taxon>
        <taxon>Hexapoda</taxon>
        <taxon>Insecta</taxon>
        <taxon>Pterygota</taxon>
        <taxon>Neoptera</taxon>
        <taxon>Endopterygota</taxon>
        <taxon>Hymenoptera</taxon>
        <taxon>Apocrita</taxon>
        <taxon>Aculeata</taxon>
        <taxon>Apoidea</taxon>
        <taxon>Anthophila</taxon>
        <taxon>Apidae</taxon>
        <taxon>Habropoda</taxon>
    </lineage>
</organism>
<keyword evidence="2" id="KW-0812">Transmembrane</keyword>
<sequence>MNSYGDPFGFTKQTASLLRGLGASELIPECKKRNISTDVLHELSIQELVMLGEQHISLIQAFVTYCRLRLVKERINTFVDPDKGLSTSKILPIAINATLAEIDEARKSLSELEKLILRLRVKPKRNRTRRVCIFISGIGLVTLVLFKICLT</sequence>
<evidence type="ECO:0000313" key="3">
    <source>
        <dbReference type="EMBL" id="KOC70195.1"/>
    </source>
</evidence>
<proteinExistence type="predicted"/>